<name>A0A915CPN4_9BILA</name>
<dbReference type="PIRSF" id="PIRSF028729">
    <property type="entry name" value="E3_ubiquit_lig_SCF_Skp"/>
    <property type="match status" value="1"/>
</dbReference>
<comment type="similarity">
    <text evidence="1 3">Belongs to the SKP1 family.</text>
</comment>
<dbReference type="InterPro" id="IPR011333">
    <property type="entry name" value="SKP1/BTB/POZ_sf"/>
</dbReference>
<protein>
    <recommendedName>
        <fullName evidence="3">Skp1-related protein</fullName>
    </recommendedName>
</protein>
<dbReference type="SUPFAM" id="SSF54695">
    <property type="entry name" value="POZ domain"/>
    <property type="match status" value="1"/>
</dbReference>
<sequence>MSFDEHLKLSSSSQEVVVTTKDGDQLTVDASLLRQCKALGLTEGANQPANLTVNEVSTPIFKKVLEWCEEHKDAIEPVVQYDPITAERTRLFLSDYEKNFFDIPVDELGELLTAAAYLDLKSMYLFGCQSVANAIINKTHEEVRQFLILKMT</sequence>
<dbReference type="GO" id="GO:0006511">
    <property type="term" value="P:ubiquitin-dependent protein catabolic process"/>
    <property type="evidence" value="ECO:0007669"/>
    <property type="project" value="InterPro"/>
</dbReference>
<accession>A0A915CPN4</accession>
<keyword evidence="5" id="KW-1185">Reference proteome</keyword>
<dbReference type="InterPro" id="IPR001232">
    <property type="entry name" value="SKP1-like"/>
</dbReference>
<dbReference type="Pfam" id="PF03931">
    <property type="entry name" value="Skp1_POZ"/>
    <property type="match status" value="1"/>
</dbReference>
<dbReference type="InterPro" id="IPR016897">
    <property type="entry name" value="SKP1"/>
</dbReference>
<evidence type="ECO:0000313" key="6">
    <source>
        <dbReference type="WBParaSite" id="jg11214"/>
    </source>
</evidence>
<dbReference type="PANTHER" id="PTHR11165">
    <property type="entry name" value="SKP1"/>
    <property type="match status" value="1"/>
</dbReference>
<keyword evidence="2 3" id="KW-0833">Ubl conjugation pathway</keyword>
<comment type="pathway">
    <text evidence="3">Protein modification; protein ubiquitination.</text>
</comment>
<reference evidence="6" key="1">
    <citation type="submission" date="2022-11" db="UniProtKB">
        <authorList>
            <consortium name="WormBaseParasite"/>
        </authorList>
    </citation>
    <scope>IDENTIFICATION</scope>
</reference>
<dbReference type="AlphaFoldDB" id="A0A915CPN4"/>
<evidence type="ECO:0000259" key="4">
    <source>
        <dbReference type="Pfam" id="PF03931"/>
    </source>
</evidence>
<evidence type="ECO:0000256" key="2">
    <source>
        <dbReference type="ARBA" id="ARBA00022786"/>
    </source>
</evidence>
<dbReference type="Proteomes" id="UP000887574">
    <property type="component" value="Unplaced"/>
</dbReference>
<dbReference type="Gene3D" id="3.30.710.10">
    <property type="entry name" value="Potassium Channel Kv1.1, Chain A"/>
    <property type="match status" value="1"/>
</dbReference>
<comment type="function">
    <text evidence="3">Probable essential component of SCF (SKP1-CUL1-F-box protein) E3 ubiquitin-protein ligase complexes, which mediate the ubiquitination and subsequent proteasomal degradation of target proteins. Regulates cell proliferation during embryonic and larval development.</text>
</comment>
<dbReference type="SMART" id="SM00512">
    <property type="entry name" value="Skp1"/>
    <property type="match status" value="1"/>
</dbReference>
<evidence type="ECO:0000256" key="1">
    <source>
        <dbReference type="ARBA" id="ARBA00009993"/>
    </source>
</evidence>
<proteinExistence type="inferred from homology"/>
<evidence type="ECO:0000313" key="5">
    <source>
        <dbReference type="Proteomes" id="UP000887574"/>
    </source>
</evidence>
<evidence type="ECO:0000256" key="3">
    <source>
        <dbReference type="PIRNR" id="PIRNR028729"/>
    </source>
</evidence>
<dbReference type="WBParaSite" id="jg11214">
    <property type="protein sequence ID" value="jg11214"/>
    <property type="gene ID" value="jg11214"/>
</dbReference>
<feature type="domain" description="SKP1 component POZ" evidence="4">
    <location>
        <begin position="16"/>
        <end position="72"/>
    </location>
</feature>
<dbReference type="InterPro" id="IPR016073">
    <property type="entry name" value="Skp1_comp_POZ"/>
</dbReference>
<dbReference type="SUPFAM" id="SSF81382">
    <property type="entry name" value="Skp1 dimerisation domain-like"/>
    <property type="match status" value="1"/>
</dbReference>
<dbReference type="InterPro" id="IPR036296">
    <property type="entry name" value="SKP1-like_dim_sf"/>
</dbReference>
<organism evidence="5 6">
    <name type="scientific">Ditylenchus dipsaci</name>
    <dbReference type="NCBI Taxonomy" id="166011"/>
    <lineage>
        <taxon>Eukaryota</taxon>
        <taxon>Metazoa</taxon>
        <taxon>Ecdysozoa</taxon>
        <taxon>Nematoda</taxon>
        <taxon>Chromadorea</taxon>
        <taxon>Rhabditida</taxon>
        <taxon>Tylenchina</taxon>
        <taxon>Tylenchomorpha</taxon>
        <taxon>Sphaerularioidea</taxon>
        <taxon>Anguinidae</taxon>
        <taxon>Anguininae</taxon>
        <taxon>Ditylenchus</taxon>
    </lineage>
</organism>